<dbReference type="AlphaFoldDB" id="A0A6N9PZR0"/>
<dbReference type="OrthoDB" id="5784238at2"/>
<feature type="domain" description="Thioredoxin" evidence="1">
    <location>
        <begin position="3"/>
        <end position="98"/>
    </location>
</feature>
<comment type="caution">
    <text evidence="2">The sequence shown here is derived from an EMBL/GenBank/DDBJ whole genome shotgun (WGS) entry which is preliminary data.</text>
</comment>
<dbReference type="EMBL" id="SIJB01000007">
    <property type="protein sequence ID" value="NBI27913.1"/>
    <property type="molecule type" value="Genomic_DNA"/>
</dbReference>
<dbReference type="InterPro" id="IPR013766">
    <property type="entry name" value="Thioredoxin_domain"/>
</dbReference>
<protein>
    <submittedName>
        <fullName evidence="2">Thioredoxin</fullName>
    </submittedName>
</protein>
<dbReference type="Pfam" id="PF00085">
    <property type="entry name" value="Thioredoxin"/>
    <property type="match status" value="1"/>
</dbReference>
<evidence type="ECO:0000313" key="3">
    <source>
        <dbReference type="Proteomes" id="UP000448943"/>
    </source>
</evidence>
<reference evidence="2 3" key="1">
    <citation type="submission" date="2019-01" db="EMBL/GenBank/DDBJ databases">
        <title>Chengkuizengella sp. nov., isolated from deep-sea sediment of East Pacific Ocean.</title>
        <authorList>
            <person name="Yang J."/>
            <person name="Lai Q."/>
            <person name="Shao Z."/>
        </authorList>
    </citation>
    <scope>NUCLEOTIDE SEQUENCE [LARGE SCALE GENOMIC DNA]</scope>
    <source>
        <strain evidence="2 3">YPA3-1-1</strain>
    </source>
</reference>
<dbReference type="Proteomes" id="UP000448943">
    <property type="component" value="Unassembled WGS sequence"/>
</dbReference>
<dbReference type="SUPFAM" id="SSF52833">
    <property type="entry name" value="Thioredoxin-like"/>
    <property type="match status" value="1"/>
</dbReference>
<proteinExistence type="predicted"/>
<dbReference type="CDD" id="cd02947">
    <property type="entry name" value="TRX_family"/>
    <property type="match status" value="1"/>
</dbReference>
<evidence type="ECO:0000313" key="2">
    <source>
        <dbReference type="EMBL" id="NBI27913.1"/>
    </source>
</evidence>
<sequence length="100" mass="11772">MEEISEEHFINTLNEQIEFALFIYTPMCGTCKLAEQMVNFTLQMNINKTIFKSNINYLPQLTKTYQISSVPCLLLFKNRILLKKEYSLNSVDHLYQLLKS</sequence>
<organism evidence="2 3">
    <name type="scientific">Chengkuizengella marina</name>
    <dbReference type="NCBI Taxonomy" id="2507566"/>
    <lineage>
        <taxon>Bacteria</taxon>
        <taxon>Bacillati</taxon>
        <taxon>Bacillota</taxon>
        <taxon>Bacilli</taxon>
        <taxon>Bacillales</taxon>
        <taxon>Paenibacillaceae</taxon>
        <taxon>Chengkuizengella</taxon>
    </lineage>
</organism>
<dbReference type="RefSeq" id="WP_160644329.1">
    <property type="nucleotide sequence ID" value="NZ_SIJB01000007.1"/>
</dbReference>
<name>A0A6N9PZR0_9BACL</name>
<keyword evidence="3" id="KW-1185">Reference proteome</keyword>
<gene>
    <name evidence="2" type="ORF">ERL59_02920</name>
</gene>
<accession>A0A6N9PZR0</accession>
<evidence type="ECO:0000259" key="1">
    <source>
        <dbReference type="Pfam" id="PF00085"/>
    </source>
</evidence>
<dbReference type="InterPro" id="IPR036249">
    <property type="entry name" value="Thioredoxin-like_sf"/>
</dbReference>
<dbReference type="Gene3D" id="3.40.30.10">
    <property type="entry name" value="Glutaredoxin"/>
    <property type="match status" value="1"/>
</dbReference>